<reference evidence="2 3" key="1">
    <citation type="submission" date="2016-02" db="EMBL/GenBank/DDBJ databases">
        <authorList>
            <consortium name="Pathogen Informatics"/>
        </authorList>
    </citation>
    <scope>NUCLEOTIDE SEQUENCE [LARGE SCALE GENOMIC DNA]</scope>
    <source>
        <strain evidence="2 3">LSS52</strain>
    </source>
</reference>
<evidence type="ECO:0000313" key="2">
    <source>
        <dbReference type="EMBL" id="CYU81249.1"/>
    </source>
</evidence>
<dbReference type="CDD" id="cd03770">
    <property type="entry name" value="SR_TndX_transposase"/>
    <property type="match status" value="1"/>
</dbReference>
<dbReference type="PANTHER" id="PTHR30461:SF23">
    <property type="entry name" value="DNA RECOMBINASE-RELATED"/>
    <property type="match status" value="1"/>
</dbReference>
<dbReference type="InterPro" id="IPR025378">
    <property type="entry name" value="DUF4368"/>
</dbReference>
<dbReference type="SMART" id="SM00857">
    <property type="entry name" value="Resolvase"/>
    <property type="match status" value="1"/>
</dbReference>
<dbReference type="InterPro" id="IPR006119">
    <property type="entry name" value="Resolv_N"/>
</dbReference>
<dbReference type="InterPro" id="IPR011109">
    <property type="entry name" value="DNA_bind_recombinase_dom"/>
</dbReference>
<dbReference type="GO" id="GO:0003677">
    <property type="term" value="F:DNA binding"/>
    <property type="evidence" value="ECO:0007669"/>
    <property type="project" value="InterPro"/>
</dbReference>
<protein>
    <submittedName>
        <fullName evidence="2">Putative site-specific recombinase</fullName>
    </submittedName>
</protein>
<dbReference type="PANTHER" id="PTHR30461">
    <property type="entry name" value="DNA-INVERTASE FROM LAMBDOID PROPHAGE"/>
    <property type="match status" value="1"/>
</dbReference>
<dbReference type="Pfam" id="PF07508">
    <property type="entry name" value="Recombinase"/>
    <property type="match status" value="1"/>
</dbReference>
<dbReference type="InterPro" id="IPR025827">
    <property type="entry name" value="Zn_ribbon_recom_dom"/>
</dbReference>
<dbReference type="EMBL" id="FIHA01000014">
    <property type="protein sequence ID" value="CYU81249.1"/>
    <property type="molecule type" value="Genomic_DNA"/>
</dbReference>
<dbReference type="SUPFAM" id="SSF53041">
    <property type="entry name" value="Resolvase-like"/>
    <property type="match status" value="1"/>
</dbReference>
<gene>
    <name evidence="2" type="ORF">ERS132414_00936</name>
</gene>
<dbReference type="Gene3D" id="3.90.1750.20">
    <property type="entry name" value="Putative Large Serine Recombinase, Chain B, Domain 2"/>
    <property type="match status" value="1"/>
</dbReference>
<dbReference type="AlphaFoldDB" id="A0A0Z8FIZ3"/>
<dbReference type="Pfam" id="PF14287">
    <property type="entry name" value="DUF4368"/>
    <property type="match status" value="1"/>
</dbReference>
<evidence type="ECO:0000259" key="1">
    <source>
        <dbReference type="PROSITE" id="PS51737"/>
    </source>
</evidence>
<dbReference type="Pfam" id="PF00239">
    <property type="entry name" value="Resolvase"/>
    <property type="match status" value="1"/>
</dbReference>
<sequence length="544" mass="63402">MKQLNIQSSSKITALYCRLSRDDELQGTSNSILNQKMMLEKYARDNNFTNLEFFIDDGYSGTNFNRPDWSRLQSLIDEGKIGCIIVKDMSRLGRDYLRVGYYTDIVFPEADIRFIAINNGIDSNESTENDLTPFINIINEFYAKDTSKKIRAVFKAKGESGKPLATIPPYGYLKDKEDKYKWVIDEEASKVVKKIFQLCVQGYGPSQIASELIKEGIPTPTEHFDKLGINVSSPLSEIKGNWQPKTISLILEKMEYLGHTVNFKTYKKSYKSKKKLDNPKEKWQIFENTHEAIIDQETFDIVQRIRQGRRVRNNLGEMPTLSGMLYCADCGAKLYQVRGKGWEHEKEYFVCASYRKHKGLCTSHQIKNVQVEELLLYELKKITEYARQYEDDFVKLVQSKTQNELNKSLKESKKDLVHVKERINKLDTIIQRLYEDMVEGKLSEDRFQKLSSNYETEQCELEKKATMLEKIIHDTEQTTLNTTAFLKQVREHTTINKLTPEIIRMFVDKIIVEKPEKIEGTRTKKQTIWIYWNYIGILDIEKTA</sequence>
<dbReference type="RefSeq" id="WP_044776022.1">
    <property type="nucleotide sequence ID" value="NZ_CEDY01000014.1"/>
</dbReference>
<dbReference type="Proteomes" id="UP000072794">
    <property type="component" value="Unassembled WGS sequence"/>
</dbReference>
<organism evidence="2 3">
    <name type="scientific">Streptococcus suis</name>
    <dbReference type="NCBI Taxonomy" id="1307"/>
    <lineage>
        <taxon>Bacteria</taxon>
        <taxon>Bacillati</taxon>
        <taxon>Bacillota</taxon>
        <taxon>Bacilli</taxon>
        <taxon>Lactobacillales</taxon>
        <taxon>Streptococcaceae</taxon>
        <taxon>Streptococcus</taxon>
    </lineage>
</organism>
<dbReference type="Pfam" id="PF13408">
    <property type="entry name" value="Zn_ribbon_recom"/>
    <property type="match status" value="1"/>
</dbReference>
<feature type="domain" description="Recombinase" evidence="1">
    <location>
        <begin position="169"/>
        <end position="312"/>
    </location>
</feature>
<dbReference type="PROSITE" id="PS51737">
    <property type="entry name" value="RECOMBINASE_DNA_BIND"/>
    <property type="match status" value="1"/>
</dbReference>
<evidence type="ECO:0000313" key="3">
    <source>
        <dbReference type="Proteomes" id="UP000072794"/>
    </source>
</evidence>
<dbReference type="InterPro" id="IPR050639">
    <property type="entry name" value="SSR_resolvase"/>
</dbReference>
<name>A0A0Z8FIZ3_STRSU</name>
<dbReference type="InterPro" id="IPR036162">
    <property type="entry name" value="Resolvase-like_N_sf"/>
</dbReference>
<dbReference type="InterPro" id="IPR038109">
    <property type="entry name" value="DNA_bind_recomb_sf"/>
</dbReference>
<proteinExistence type="predicted"/>
<dbReference type="Gene3D" id="3.40.50.1390">
    <property type="entry name" value="Resolvase, N-terminal catalytic domain"/>
    <property type="match status" value="1"/>
</dbReference>
<accession>A0A0Z8FIZ3</accession>
<dbReference type="GO" id="GO:0000150">
    <property type="term" value="F:DNA strand exchange activity"/>
    <property type="evidence" value="ECO:0007669"/>
    <property type="project" value="InterPro"/>
</dbReference>